<evidence type="ECO:0000256" key="3">
    <source>
        <dbReference type="SAM" id="MobiDB-lite"/>
    </source>
</evidence>
<dbReference type="InterPro" id="IPR032409">
    <property type="entry name" value="GEF6/7_CC"/>
</dbReference>
<dbReference type="PANTHER" id="PTHR46026:SF1">
    <property type="entry name" value="RHO-TYPE GUANINE NUCLEOTIDE EXCHANGE FACTOR, ISOFORM F"/>
    <property type="match status" value="1"/>
</dbReference>
<dbReference type="InterPro" id="IPR036028">
    <property type="entry name" value="SH3-like_dom_sf"/>
</dbReference>
<evidence type="ECO:0000313" key="7">
    <source>
        <dbReference type="EMBL" id="KAK3879675.1"/>
    </source>
</evidence>
<dbReference type="InterPro" id="IPR000219">
    <property type="entry name" value="DH_dom"/>
</dbReference>
<gene>
    <name evidence="7" type="ORF">Pcinc_015783</name>
</gene>
<dbReference type="InterPro" id="IPR001452">
    <property type="entry name" value="SH3_domain"/>
</dbReference>
<dbReference type="SMART" id="SM00326">
    <property type="entry name" value="SH3"/>
    <property type="match status" value="1"/>
</dbReference>
<dbReference type="Gene3D" id="1.20.900.10">
    <property type="entry name" value="Dbl homology (DH) domain"/>
    <property type="match status" value="1"/>
</dbReference>
<evidence type="ECO:0000256" key="2">
    <source>
        <dbReference type="PROSITE-ProRule" id="PRU00192"/>
    </source>
</evidence>
<evidence type="ECO:0000259" key="4">
    <source>
        <dbReference type="PROSITE" id="PS50002"/>
    </source>
</evidence>
<dbReference type="GO" id="GO:0005085">
    <property type="term" value="F:guanyl-nucleotide exchange factor activity"/>
    <property type="evidence" value="ECO:0007669"/>
    <property type="project" value="InterPro"/>
</dbReference>
<accession>A0AAE1FSM1</accession>
<proteinExistence type="predicted"/>
<dbReference type="GO" id="GO:0016192">
    <property type="term" value="P:vesicle-mediated transport"/>
    <property type="evidence" value="ECO:0007669"/>
    <property type="project" value="UniProtKB-ARBA"/>
</dbReference>
<dbReference type="SUPFAM" id="SSF50729">
    <property type="entry name" value="PH domain-like"/>
    <property type="match status" value="1"/>
</dbReference>
<dbReference type="PRINTS" id="PR00452">
    <property type="entry name" value="SH3DOMAIN"/>
</dbReference>
<dbReference type="PROSITE" id="PS50010">
    <property type="entry name" value="DH_2"/>
    <property type="match status" value="1"/>
</dbReference>
<dbReference type="PROSITE" id="PS50003">
    <property type="entry name" value="PH_DOMAIN"/>
    <property type="match status" value="1"/>
</dbReference>
<protein>
    <recommendedName>
        <fullName evidence="9">Rho guanine nucleotide exchange factor 7</fullName>
    </recommendedName>
</protein>
<feature type="compositionally biased region" description="Polar residues" evidence="3">
    <location>
        <begin position="1451"/>
        <end position="1464"/>
    </location>
</feature>
<feature type="region of interest" description="Disordered" evidence="3">
    <location>
        <begin position="1235"/>
        <end position="1285"/>
    </location>
</feature>
<feature type="compositionally biased region" description="Basic and acidic residues" evidence="3">
    <location>
        <begin position="659"/>
        <end position="676"/>
    </location>
</feature>
<dbReference type="Pfam" id="PF16523">
    <property type="entry name" value="betaPIX_CC"/>
    <property type="match status" value="1"/>
</dbReference>
<feature type="compositionally biased region" description="Polar residues" evidence="3">
    <location>
        <begin position="1269"/>
        <end position="1281"/>
    </location>
</feature>
<feature type="compositionally biased region" description="Low complexity" evidence="3">
    <location>
        <begin position="1342"/>
        <end position="1354"/>
    </location>
</feature>
<dbReference type="CDD" id="cd00160">
    <property type="entry name" value="RhoGEF"/>
    <property type="match status" value="1"/>
</dbReference>
<dbReference type="InterPro" id="IPR001849">
    <property type="entry name" value="PH_domain"/>
</dbReference>
<feature type="region of interest" description="Disordered" evidence="3">
    <location>
        <begin position="1"/>
        <end position="37"/>
    </location>
</feature>
<feature type="domain" description="PH" evidence="5">
    <location>
        <begin position="355"/>
        <end position="450"/>
    </location>
</feature>
<keyword evidence="1 2" id="KW-0728">SH3 domain</keyword>
<sequence>MSNNKFPFYKPRGPRRVLSKSLNGSQQEGEPGSPWLRISAPPSQYQEVGCNGDLGDMAGENGVLTVEALYSFKGKNNDELCFNKGDVITVTQREEGGWWEGTFCDKTGWFPSNYVRECKSPDESPASPRSEGEPGSPQHTQQQQAYRALVLRDILESERTHLAELNTLHATYLSALRQADVLTEGDYKQLVGNLEDVIAAHNKLLSAEVEQEQRSPREQRIGGAFLTLAPHLQGAHHIYCSNHPRAVCILEKYKDELSNFMESRGVTRPGVMFLTAGLSKPFRRLDRYAGMLHEYERHLEEGHPDRGDTQRSAHVYKELASSCTSIRRQKELELEVVTGRVHGWEGGESLGALGDVVRMGSVALLPDHRDRYLVLFPATLVTLAVSPRMTAFIFQGSHALNTIHVNRLDDTDHYKNAFEISGPGMERMVAVCQTKQDQQAWVDALIFQCRSLARPPHHSLSSPPPPLPPAHVSALHHVPHPHLTPRALHTFCYPSTQTSSTLSALTPISSSVSLSALPPATHHPPSLSCPPALCTSCGLPSYDSSGNRRSGISAGNVYGADQNHTTVLRPAPPIPALNLPPPPPYITIPAQYYVSRPYAILTKYFSNMYRRKVITHKLLRQLAGDWTDEDVTQYVHLRRHRTECIIHTGEFSGEQSDSDDGKMEGYDRSRDGKQRESSVSSDSFDVEMERRKQRRKSVNSTSSTCSSSDSEGYWVGGGPNGAPGSPLPQRKQYPIVPASSTLHKWRLQRLDSSPTSSEESTRSTDCSNPYGYIRYFSNNEDPAPAASPQLKESEAIRRFTYTRPSSSSPQKQRNEAPEERSCSCGEVYYCLPHGHWAPASPLHPDSIRISWEGRTREDTKICHKDEIDSPGSVGQKVHSGIMPKYQFFRVDSPEARTQLQPVQAVSASRSMPVLRVGQCEDEDKSKGMVTRTLHSSTLTIPAAPLMVASVIGDSECDYSETSTPNLCDRTIYGVSTSSEDLPEQERPISGSGVGRAAFPFRTRSDLAYYVSSCSGDETGEDRVDYYESQRKMVPVSLPLSRSEPDLWQREWPRDLTVPQYSSHLVRVVHAVEGPGQVCSCESHSHRSSDSGLADVLHHLESCPLRGDTPGLGRGSSISHCSSQLSGVKWSCRSASACQVRPLTPDPPTDGDSLLLTPITSPNTSATASCIEDSLSSLMGSTSLCHSSSTQDIGGGRVGEGVYRSGLYAHWWMKASVCPRMLALDRTRKDHLRFKLDHKPDVPPKPRCLKPSYHVRRGRAKGAVVKPSARSASTQTHVNLPSNPLKLQVLPHTSKILPRQESGASGSQEFRRDPSVLPRHKLSHLSTDQASGPAMSRDRSFESQASQVSQVTVVARLQPDTRPLHPRPPLATLKVRNIQGSQGSSETSGTELASLHSFSESCDLPSHTTHLWDSSEGLDVDFHRRASSHSLLTPTPAFHTPIVALHAPTPTPDSSDSGTPTNTPTPDAFKSTLYYQLHPPVSLHMEPSISHLSVPTHLVECSDSIKPGLPPKPPHLQSWPVVRSRSLPKLPQTSQSSLSILTKSKSTSLVARQGSFNDTPARPRRSPGGKVWSLSCLRPSPPLRPGHSPRDDKRAQRHNKRKEDKWHEDDALILRVIEAYCTSARTRYTVNSTLLDSPQVLIAEEEKIIVEETRGNQVVMEEKSLVDTVYALKDQVATLVRDYQALKTAFESERQATRALRSALKLKGFNDDAWEPDATTA</sequence>
<evidence type="ECO:0008006" key="9">
    <source>
        <dbReference type="Google" id="ProtNLM"/>
    </source>
</evidence>
<evidence type="ECO:0000259" key="6">
    <source>
        <dbReference type="PROSITE" id="PS50010"/>
    </source>
</evidence>
<organism evidence="7 8">
    <name type="scientific">Petrolisthes cinctipes</name>
    <name type="common">Flat porcelain crab</name>
    <dbReference type="NCBI Taxonomy" id="88211"/>
    <lineage>
        <taxon>Eukaryota</taxon>
        <taxon>Metazoa</taxon>
        <taxon>Ecdysozoa</taxon>
        <taxon>Arthropoda</taxon>
        <taxon>Crustacea</taxon>
        <taxon>Multicrustacea</taxon>
        <taxon>Malacostraca</taxon>
        <taxon>Eumalacostraca</taxon>
        <taxon>Eucarida</taxon>
        <taxon>Decapoda</taxon>
        <taxon>Pleocyemata</taxon>
        <taxon>Anomura</taxon>
        <taxon>Galatheoidea</taxon>
        <taxon>Porcellanidae</taxon>
        <taxon>Petrolisthes</taxon>
    </lineage>
</organism>
<dbReference type="Proteomes" id="UP001286313">
    <property type="component" value="Unassembled WGS sequence"/>
</dbReference>
<name>A0AAE1FSM1_PETCI</name>
<dbReference type="EMBL" id="JAWQEG010001410">
    <property type="protein sequence ID" value="KAK3879675.1"/>
    <property type="molecule type" value="Genomic_DNA"/>
</dbReference>
<feature type="domain" description="SH3" evidence="4">
    <location>
        <begin position="61"/>
        <end position="120"/>
    </location>
</feature>
<evidence type="ECO:0000256" key="1">
    <source>
        <dbReference type="ARBA" id="ARBA00022443"/>
    </source>
</evidence>
<dbReference type="SMART" id="SM00325">
    <property type="entry name" value="RhoGEF"/>
    <property type="match status" value="1"/>
</dbReference>
<dbReference type="Gene3D" id="1.20.5.390">
    <property type="entry name" value="L1 transposable element, trimerization domain"/>
    <property type="match status" value="1"/>
</dbReference>
<dbReference type="Pfam" id="PF00621">
    <property type="entry name" value="RhoGEF"/>
    <property type="match status" value="1"/>
</dbReference>
<dbReference type="SMART" id="SM00233">
    <property type="entry name" value="PH"/>
    <property type="match status" value="1"/>
</dbReference>
<keyword evidence="8" id="KW-1185">Reference proteome</keyword>
<reference evidence="7" key="1">
    <citation type="submission" date="2023-10" db="EMBL/GenBank/DDBJ databases">
        <title>Genome assemblies of two species of porcelain crab, Petrolisthes cinctipes and Petrolisthes manimaculis (Anomura: Porcellanidae).</title>
        <authorList>
            <person name="Angst P."/>
        </authorList>
    </citation>
    <scope>NUCLEOTIDE SEQUENCE</scope>
    <source>
        <strain evidence="7">PB745_01</strain>
        <tissue evidence="7">Gill</tissue>
    </source>
</reference>
<evidence type="ECO:0000259" key="5">
    <source>
        <dbReference type="PROSITE" id="PS50003"/>
    </source>
</evidence>
<dbReference type="Gene3D" id="2.30.29.30">
    <property type="entry name" value="Pleckstrin-homology domain (PH domain)/Phosphotyrosine-binding domain (PTB)"/>
    <property type="match status" value="1"/>
</dbReference>
<feature type="region of interest" description="Disordered" evidence="3">
    <location>
        <begin position="648"/>
        <end position="732"/>
    </location>
</feature>
<feature type="region of interest" description="Disordered" evidence="3">
    <location>
        <begin position="1443"/>
        <end position="1466"/>
    </location>
</feature>
<dbReference type="PROSITE" id="PS50002">
    <property type="entry name" value="SH3"/>
    <property type="match status" value="1"/>
</dbReference>
<dbReference type="InterPro" id="IPR035899">
    <property type="entry name" value="DBL_dom_sf"/>
</dbReference>
<dbReference type="Gene3D" id="2.30.30.40">
    <property type="entry name" value="SH3 Domains"/>
    <property type="match status" value="1"/>
</dbReference>
<dbReference type="SUPFAM" id="SSF50044">
    <property type="entry name" value="SH3-domain"/>
    <property type="match status" value="1"/>
</dbReference>
<dbReference type="Pfam" id="PF14604">
    <property type="entry name" value="SH3_9"/>
    <property type="match status" value="1"/>
</dbReference>
<feature type="region of interest" description="Disordered" evidence="3">
    <location>
        <begin position="118"/>
        <end position="143"/>
    </location>
</feature>
<dbReference type="SUPFAM" id="SSF48065">
    <property type="entry name" value="DBL homology domain (DH-domain)"/>
    <property type="match status" value="1"/>
</dbReference>
<dbReference type="PANTHER" id="PTHR46026">
    <property type="entry name" value="RHO-TYPE GUANINE NUCLEOTIDE EXCHANGE FACTOR, ISOFORM F"/>
    <property type="match status" value="1"/>
</dbReference>
<dbReference type="GO" id="GO:0005737">
    <property type="term" value="C:cytoplasm"/>
    <property type="evidence" value="ECO:0007669"/>
    <property type="project" value="TreeGrafter"/>
</dbReference>
<comment type="caution">
    <text evidence="7">The sequence shown here is derived from an EMBL/GenBank/DDBJ whole genome shotgun (WGS) entry which is preliminary data.</text>
</comment>
<feature type="region of interest" description="Disordered" evidence="3">
    <location>
        <begin position="1298"/>
        <end position="1368"/>
    </location>
</feature>
<feature type="domain" description="DH" evidence="6">
    <location>
        <begin position="146"/>
        <end position="326"/>
    </location>
</feature>
<evidence type="ECO:0000313" key="8">
    <source>
        <dbReference type="Proteomes" id="UP001286313"/>
    </source>
</evidence>
<feature type="region of interest" description="Disordered" evidence="3">
    <location>
        <begin position="1548"/>
        <end position="1603"/>
    </location>
</feature>
<feature type="compositionally biased region" description="Low complexity" evidence="3">
    <location>
        <begin position="698"/>
        <end position="710"/>
    </location>
</feature>
<dbReference type="CDD" id="cd11877">
    <property type="entry name" value="SH3_PIX"/>
    <property type="match status" value="1"/>
</dbReference>
<dbReference type="FunFam" id="2.30.30.40:FF:000072">
    <property type="entry name" value="Unconventional Myosin IB"/>
    <property type="match status" value="1"/>
</dbReference>
<dbReference type="InterPro" id="IPR011993">
    <property type="entry name" value="PH-like_dom_sf"/>
</dbReference>